<dbReference type="AlphaFoldDB" id="A0A7C8L6A3"/>
<dbReference type="PRINTS" id="PR00691">
    <property type="entry name" value="ADHESINB"/>
</dbReference>
<comment type="similarity">
    <text evidence="5">Belongs to the bacterial solute-binding protein 9 family.</text>
</comment>
<dbReference type="GO" id="GO:0030313">
    <property type="term" value="C:cell envelope"/>
    <property type="evidence" value="ECO:0007669"/>
    <property type="project" value="UniProtKB-SubCell"/>
</dbReference>
<feature type="signal peptide" evidence="7">
    <location>
        <begin position="1"/>
        <end position="24"/>
    </location>
</feature>
<evidence type="ECO:0000256" key="1">
    <source>
        <dbReference type="ARBA" id="ARBA00004196"/>
    </source>
</evidence>
<evidence type="ECO:0000256" key="5">
    <source>
        <dbReference type="RuleBase" id="RU003512"/>
    </source>
</evidence>
<feature type="region of interest" description="Disordered" evidence="6">
    <location>
        <begin position="25"/>
        <end position="73"/>
    </location>
</feature>
<evidence type="ECO:0000256" key="2">
    <source>
        <dbReference type="ARBA" id="ARBA00022448"/>
    </source>
</evidence>
<comment type="subcellular location">
    <subcellularLocation>
        <location evidence="1">Cell envelope</location>
    </subcellularLocation>
</comment>
<dbReference type="InterPro" id="IPR050492">
    <property type="entry name" value="Bact_metal-bind_prot9"/>
</dbReference>
<feature type="compositionally biased region" description="Polar residues" evidence="6">
    <location>
        <begin position="25"/>
        <end position="41"/>
    </location>
</feature>
<evidence type="ECO:0000256" key="6">
    <source>
        <dbReference type="SAM" id="MobiDB-lite"/>
    </source>
</evidence>
<dbReference type="SUPFAM" id="SSF53807">
    <property type="entry name" value="Helical backbone' metal receptor"/>
    <property type="match status" value="1"/>
</dbReference>
<dbReference type="EMBL" id="WEID01000005">
    <property type="protein sequence ID" value="KAB8139223.1"/>
    <property type="molecule type" value="Genomic_DNA"/>
</dbReference>
<dbReference type="Pfam" id="PF01297">
    <property type="entry name" value="ZnuA"/>
    <property type="match status" value="1"/>
</dbReference>
<feature type="compositionally biased region" description="Acidic residues" evidence="6">
    <location>
        <begin position="43"/>
        <end position="52"/>
    </location>
</feature>
<gene>
    <name evidence="8" type="ORF">F9U64_00955</name>
</gene>
<dbReference type="InterPro" id="IPR006127">
    <property type="entry name" value="ZnuA-like"/>
</dbReference>
<dbReference type="OrthoDB" id="9793396at2"/>
<dbReference type="PANTHER" id="PTHR42953">
    <property type="entry name" value="HIGH-AFFINITY ZINC UPTAKE SYSTEM PROTEIN ZNUA-RELATED"/>
    <property type="match status" value="1"/>
</dbReference>
<dbReference type="PRINTS" id="PR00690">
    <property type="entry name" value="ADHESNFAMILY"/>
</dbReference>
<sequence>MKKIFSFILVAGFVLFLAACGDNADTSGDSNGESNNETPTETAADDASEETPTETAANESSNDTENSNSDSEKINVVTTIAQIGEPLSLIGGDRVNVQSLMGPSVDPHLYNPTQSDVTTVDGADLIFYNGLHLEANMEKMFEEIGNSKPVLAIGEAIPEDSLLEDEEGVVDPHIWFDIDLWKQALEAAVDELKEFSPDDADYFEENKQTYFAELDKVKEEAAVLQEIPEEQRVLVTAHDAFGYFGAMHNMEVIGLQGLSTEDEIGVSDINDTVQIIQEYNVPAIFVESSINPDSIEAVIQGAADQGIELSLGGELFSDAMGDPESEEGTYLGMYRHNVNTIYEALNKGEE</sequence>
<keyword evidence="3" id="KW-0479">Metal-binding</keyword>
<dbReference type="PANTHER" id="PTHR42953:SF1">
    <property type="entry name" value="METAL-BINDING PROTEIN HI_0362-RELATED"/>
    <property type="match status" value="1"/>
</dbReference>
<dbReference type="Proteomes" id="UP000480246">
    <property type="component" value="Unassembled WGS sequence"/>
</dbReference>
<evidence type="ECO:0000256" key="3">
    <source>
        <dbReference type="ARBA" id="ARBA00022723"/>
    </source>
</evidence>
<dbReference type="InterPro" id="IPR006129">
    <property type="entry name" value="AdhesinB"/>
</dbReference>
<dbReference type="PROSITE" id="PS51257">
    <property type="entry name" value="PROKAR_LIPOPROTEIN"/>
    <property type="match status" value="1"/>
</dbReference>
<dbReference type="GO" id="GO:0030001">
    <property type="term" value="P:metal ion transport"/>
    <property type="evidence" value="ECO:0007669"/>
    <property type="project" value="InterPro"/>
</dbReference>
<keyword evidence="9" id="KW-1185">Reference proteome</keyword>
<dbReference type="GO" id="GO:0046872">
    <property type="term" value="F:metal ion binding"/>
    <property type="evidence" value="ECO:0007669"/>
    <property type="project" value="UniProtKB-KW"/>
</dbReference>
<protein>
    <submittedName>
        <fullName evidence="8">Manganese transporter</fullName>
    </submittedName>
</protein>
<evidence type="ECO:0000313" key="9">
    <source>
        <dbReference type="Proteomes" id="UP000480246"/>
    </source>
</evidence>
<feature type="compositionally biased region" description="Low complexity" evidence="6">
    <location>
        <begin position="58"/>
        <end position="69"/>
    </location>
</feature>
<dbReference type="Gene3D" id="3.40.50.1980">
    <property type="entry name" value="Nitrogenase molybdenum iron protein domain"/>
    <property type="match status" value="2"/>
</dbReference>
<feature type="chain" id="PRO_5028993872" evidence="7">
    <location>
        <begin position="25"/>
        <end position="350"/>
    </location>
</feature>
<keyword evidence="4 7" id="KW-0732">Signal</keyword>
<evidence type="ECO:0000256" key="7">
    <source>
        <dbReference type="SAM" id="SignalP"/>
    </source>
</evidence>
<dbReference type="GO" id="GO:0007155">
    <property type="term" value="P:cell adhesion"/>
    <property type="evidence" value="ECO:0007669"/>
    <property type="project" value="InterPro"/>
</dbReference>
<accession>A0A7C8L6A3</accession>
<proteinExistence type="inferred from homology"/>
<keyword evidence="2 5" id="KW-0813">Transport</keyword>
<organism evidence="8 9">
    <name type="scientific">Gracilibacillus oryzae</name>
    <dbReference type="NCBI Taxonomy" id="1672701"/>
    <lineage>
        <taxon>Bacteria</taxon>
        <taxon>Bacillati</taxon>
        <taxon>Bacillota</taxon>
        <taxon>Bacilli</taxon>
        <taxon>Bacillales</taxon>
        <taxon>Bacillaceae</taxon>
        <taxon>Gracilibacillus</taxon>
    </lineage>
</organism>
<evidence type="ECO:0000313" key="8">
    <source>
        <dbReference type="EMBL" id="KAB8139223.1"/>
    </source>
</evidence>
<dbReference type="InterPro" id="IPR006128">
    <property type="entry name" value="Lipoprotein_PsaA-like"/>
</dbReference>
<dbReference type="RefSeq" id="WP_153400900.1">
    <property type="nucleotide sequence ID" value="NZ_ML762424.1"/>
</dbReference>
<evidence type="ECO:0000256" key="4">
    <source>
        <dbReference type="ARBA" id="ARBA00022729"/>
    </source>
</evidence>
<comment type="caution">
    <text evidence="8">The sequence shown here is derived from an EMBL/GenBank/DDBJ whole genome shotgun (WGS) entry which is preliminary data.</text>
</comment>
<name>A0A7C8L6A3_9BACI</name>
<reference evidence="8 9" key="1">
    <citation type="submission" date="2019-10" db="EMBL/GenBank/DDBJ databases">
        <title>Gracilibacillus sp. nov. isolated from rice seeds.</title>
        <authorList>
            <person name="He S."/>
        </authorList>
    </citation>
    <scope>NUCLEOTIDE SEQUENCE [LARGE SCALE GENOMIC DNA]</scope>
    <source>
        <strain evidence="8 9">TD8</strain>
    </source>
</reference>